<evidence type="ECO:0000313" key="7">
    <source>
        <dbReference type="WBParaSite" id="DME_0001010401-mRNA-1"/>
    </source>
</evidence>
<dbReference type="SMART" id="SM00033">
    <property type="entry name" value="CH"/>
    <property type="match status" value="1"/>
</dbReference>
<feature type="domain" description="Calponin-homology (CH)" evidence="3">
    <location>
        <begin position="38"/>
        <end position="150"/>
    </location>
</feature>
<evidence type="ECO:0000256" key="2">
    <source>
        <dbReference type="ARBA" id="ARBA00023203"/>
    </source>
</evidence>
<dbReference type="SUPFAM" id="SSF47576">
    <property type="entry name" value="Calponin-homology domain, CH-domain"/>
    <property type="match status" value="1"/>
</dbReference>
<dbReference type="InterPro" id="IPR001715">
    <property type="entry name" value="CH_dom"/>
</dbReference>
<dbReference type="AlphaFoldDB" id="A0A158Q6H3"/>
<evidence type="ECO:0000313" key="5">
    <source>
        <dbReference type="Proteomes" id="UP000038040"/>
    </source>
</evidence>
<dbReference type="PROSITE" id="PS00019">
    <property type="entry name" value="ACTININ_1"/>
    <property type="match status" value="1"/>
</dbReference>
<dbReference type="CDD" id="cd21214">
    <property type="entry name" value="CH_ACTN_rpt1"/>
    <property type="match status" value="1"/>
</dbReference>
<gene>
    <name evidence="4" type="ORF">DME_LOCUS3626</name>
</gene>
<protein>
    <submittedName>
        <fullName evidence="7">Calponin-homology (CH) domain-containing protein</fullName>
    </submittedName>
</protein>
<dbReference type="GO" id="GO:0003779">
    <property type="term" value="F:actin binding"/>
    <property type="evidence" value="ECO:0007669"/>
    <property type="project" value="UniProtKB-KW"/>
</dbReference>
<dbReference type="FunFam" id="1.10.418.10:FF:000088">
    <property type="entry name" value="Alpha-actinin, sarcomeric"/>
    <property type="match status" value="1"/>
</dbReference>
<evidence type="ECO:0000313" key="4">
    <source>
        <dbReference type="EMBL" id="VDN53653.1"/>
    </source>
</evidence>
<dbReference type="Gene3D" id="1.10.418.10">
    <property type="entry name" value="Calponin-like domain"/>
    <property type="match status" value="1"/>
</dbReference>
<organism evidence="5 7">
    <name type="scientific">Dracunculus medinensis</name>
    <name type="common">Guinea worm</name>
    <dbReference type="NCBI Taxonomy" id="318479"/>
    <lineage>
        <taxon>Eukaryota</taxon>
        <taxon>Metazoa</taxon>
        <taxon>Ecdysozoa</taxon>
        <taxon>Nematoda</taxon>
        <taxon>Chromadorea</taxon>
        <taxon>Rhabditida</taxon>
        <taxon>Spirurina</taxon>
        <taxon>Dracunculoidea</taxon>
        <taxon>Dracunculidae</taxon>
        <taxon>Dracunculus</taxon>
    </lineage>
</organism>
<evidence type="ECO:0000256" key="1">
    <source>
        <dbReference type="ARBA" id="ARBA00022737"/>
    </source>
</evidence>
<evidence type="ECO:0000259" key="3">
    <source>
        <dbReference type="PROSITE" id="PS50021"/>
    </source>
</evidence>
<dbReference type="Proteomes" id="UP000274756">
    <property type="component" value="Unassembled WGS sequence"/>
</dbReference>
<dbReference type="Pfam" id="PF00307">
    <property type="entry name" value="CH"/>
    <property type="match status" value="1"/>
</dbReference>
<dbReference type="InterPro" id="IPR036872">
    <property type="entry name" value="CH_dom_sf"/>
</dbReference>
<dbReference type="OrthoDB" id="10017054at2759"/>
<dbReference type="WBParaSite" id="DME_0001010401-mRNA-1">
    <property type="protein sequence ID" value="DME_0001010401-mRNA-1"/>
    <property type="gene ID" value="DME_0001010401"/>
</dbReference>
<evidence type="ECO:0000313" key="6">
    <source>
        <dbReference type="Proteomes" id="UP000274756"/>
    </source>
</evidence>
<dbReference type="InterPro" id="IPR001589">
    <property type="entry name" value="Actinin_actin-bd_CS"/>
</dbReference>
<dbReference type="PANTHER" id="PTHR11915">
    <property type="entry name" value="SPECTRIN/FILAMIN RELATED CYTOSKELETAL PROTEIN"/>
    <property type="match status" value="1"/>
</dbReference>
<keyword evidence="6" id="KW-1185">Reference proteome</keyword>
<reference evidence="4 6" key="2">
    <citation type="submission" date="2018-11" db="EMBL/GenBank/DDBJ databases">
        <authorList>
            <consortium name="Pathogen Informatics"/>
        </authorList>
    </citation>
    <scope>NUCLEOTIDE SEQUENCE [LARGE SCALE GENOMIC DNA]</scope>
</reference>
<keyword evidence="1" id="KW-0677">Repeat</keyword>
<accession>A0A158Q6H3</accession>
<dbReference type="EMBL" id="UYYG01000160">
    <property type="protein sequence ID" value="VDN53653.1"/>
    <property type="molecule type" value="Genomic_DNA"/>
</dbReference>
<dbReference type="STRING" id="318479.A0A158Q6H3"/>
<name>A0A158Q6H3_DRAME</name>
<dbReference type="Proteomes" id="UP000038040">
    <property type="component" value="Unplaced"/>
</dbReference>
<proteinExistence type="predicted"/>
<keyword evidence="2" id="KW-0009">Actin-binding</keyword>
<sequence length="396" mass="46824">MVDYYQHPGNNPYQSGYDYTQQEEEWDREGLLDPAWEKQQKKTFTAWCNSHLRKAGTSIEVIEEDFRNGLKLMLLLEVISGEPLPRPDRGKMRFHKIANVNKALEYIESKGVKLVSIGAEGETSALATISQPGSDKFKVISNLSIKKGLDSNHKRKPCSFFNKDHWDSDCETYPSLKQSLERLIKIKACWKRLKGGQRPIEYLMIEQPYDCDDERALEQFKKNIIQINGRYQVRWPWEESTAKDQLSFDIIEKIEPYMNQWNYPDHHRTSYNDRKNLGIMWSLKLDIITLKPWMSNEIIKRNILQFVASQYDPLGFLVPVINRVEEIRKTKFNFLYTSGNENPVDMTTRGLSLTNLKNFNSWWYGPSWRKECEWPQYEFQAQEHEEHEEMEKTQWG</sequence>
<reference evidence="7" key="1">
    <citation type="submission" date="2016-04" db="UniProtKB">
        <authorList>
            <consortium name="WormBaseParasite"/>
        </authorList>
    </citation>
    <scope>IDENTIFICATION</scope>
</reference>
<dbReference type="PROSITE" id="PS50021">
    <property type="entry name" value="CH"/>
    <property type="match status" value="1"/>
</dbReference>